<dbReference type="EC" id="6.3.3.2" evidence="5"/>
<dbReference type="AlphaFoldDB" id="A0AAW5HV78"/>
<evidence type="ECO:0000313" key="6">
    <source>
        <dbReference type="EMBL" id="MCO6394217.1"/>
    </source>
</evidence>
<keyword evidence="3 4" id="KW-0067">ATP-binding</keyword>
<dbReference type="GO" id="GO:0009396">
    <property type="term" value="P:folic acid-containing compound biosynthetic process"/>
    <property type="evidence" value="ECO:0007669"/>
    <property type="project" value="TreeGrafter"/>
</dbReference>
<dbReference type="PIRSF" id="PIRSF006806">
    <property type="entry name" value="FTHF_cligase"/>
    <property type="match status" value="1"/>
</dbReference>
<evidence type="ECO:0000256" key="4">
    <source>
        <dbReference type="PIRSR" id="PIRSR006806-1"/>
    </source>
</evidence>
<evidence type="ECO:0000256" key="1">
    <source>
        <dbReference type="ARBA" id="ARBA00010638"/>
    </source>
</evidence>
<dbReference type="InterPro" id="IPR037171">
    <property type="entry name" value="NagB/RpiA_transferase-like"/>
</dbReference>
<organism evidence="6 7">
    <name type="scientific">Corynebacterium lipophilum</name>
    <dbReference type="NCBI Taxonomy" id="2804918"/>
    <lineage>
        <taxon>Bacteria</taxon>
        <taxon>Bacillati</taxon>
        <taxon>Actinomycetota</taxon>
        <taxon>Actinomycetes</taxon>
        <taxon>Mycobacteriales</taxon>
        <taxon>Corynebacteriaceae</taxon>
        <taxon>Corynebacterium</taxon>
    </lineage>
</organism>
<dbReference type="PANTHER" id="PTHR23407:SF1">
    <property type="entry name" value="5-FORMYLTETRAHYDROFOLATE CYCLO-LIGASE"/>
    <property type="match status" value="1"/>
</dbReference>
<dbReference type="GO" id="GO:0005524">
    <property type="term" value="F:ATP binding"/>
    <property type="evidence" value="ECO:0007669"/>
    <property type="project" value="UniProtKB-KW"/>
</dbReference>
<gene>
    <name evidence="6" type="ORF">JMN37_04350</name>
</gene>
<comment type="caution">
    <text evidence="6">The sequence shown here is derived from an EMBL/GenBank/DDBJ whole genome shotgun (WGS) entry which is preliminary data.</text>
</comment>
<dbReference type="Proteomes" id="UP001205920">
    <property type="component" value="Unassembled WGS sequence"/>
</dbReference>
<dbReference type="InterPro" id="IPR002698">
    <property type="entry name" value="FTHF_cligase"/>
</dbReference>
<keyword evidence="5" id="KW-0460">Magnesium</keyword>
<comment type="similarity">
    <text evidence="1 5">Belongs to the 5-formyltetrahydrofolate cyclo-ligase family.</text>
</comment>
<dbReference type="GO" id="GO:0030272">
    <property type="term" value="F:5-formyltetrahydrofolate cyclo-ligase activity"/>
    <property type="evidence" value="ECO:0007669"/>
    <property type="project" value="UniProtKB-EC"/>
</dbReference>
<proteinExistence type="inferred from homology"/>
<dbReference type="GO" id="GO:0046872">
    <property type="term" value="F:metal ion binding"/>
    <property type="evidence" value="ECO:0007669"/>
    <property type="project" value="UniProtKB-KW"/>
</dbReference>
<keyword evidence="2 4" id="KW-0547">Nucleotide-binding</keyword>
<keyword evidence="6" id="KW-0436">Ligase</keyword>
<sequence>MHTKQTIREAHTTFRRHLASKPDEKRQRDASILQHTLEALDHFGAVGSEISAYHPLRTEPAAADYPLQLAQHARTVWLPISLPDGVLQWAACTEEQQPGALGIAEPVGSRFSSEVLKGCAALVIPALAVDRRGQRLGKGAGYYDRALEQVRDHRIPIVAVVFDEEVVDTLPAQPHDVPVDAIVTDRGFFQL</sequence>
<dbReference type="PANTHER" id="PTHR23407">
    <property type="entry name" value="ATPASE INHIBITOR/5-FORMYLTETRAHYDROFOLATE CYCLO-LIGASE"/>
    <property type="match status" value="1"/>
</dbReference>
<dbReference type="EMBL" id="JAEUWV010000003">
    <property type="protein sequence ID" value="MCO6394217.1"/>
    <property type="molecule type" value="Genomic_DNA"/>
</dbReference>
<dbReference type="SUPFAM" id="SSF100950">
    <property type="entry name" value="NagB/RpiA/CoA transferase-like"/>
    <property type="match status" value="1"/>
</dbReference>
<dbReference type="GO" id="GO:0035999">
    <property type="term" value="P:tetrahydrofolate interconversion"/>
    <property type="evidence" value="ECO:0007669"/>
    <property type="project" value="TreeGrafter"/>
</dbReference>
<keyword evidence="7" id="KW-1185">Reference proteome</keyword>
<evidence type="ECO:0000256" key="3">
    <source>
        <dbReference type="ARBA" id="ARBA00022840"/>
    </source>
</evidence>
<feature type="binding site" evidence="4">
    <location>
        <position position="59"/>
    </location>
    <ligand>
        <name>substrate</name>
    </ligand>
</feature>
<evidence type="ECO:0000313" key="7">
    <source>
        <dbReference type="Proteomes" id="UP001205920"/>
    </source>
</evidence>
<reference evidence="6 7" key="1">
    <citation type="submission" date="2021-01" db="EMBL/GenBank/DDBJ databases">
        <title>Identification and Characterization of Corynebacterium sp.</title>
        <authorList>
            <person name="Luo Q."/>
            <person name="Qu P."/>
            <person name="Chen Q."/>
        </authorList>
    </citation>
    <scope>NUCLEOTIDE SEQUENCE [LARGE SCALE GENOMIC DNA]</scope>
    <source>
        <strain evidence="6 7">MC-18</strain>
    </source>
</reference>
<dbReference type="RefSeq" id="WP_252931123.1">
    <property type="nucleotide sequence ID" value="NZ_JAEUWV010000003.1"/>
</dbReference>
<dbReference type="Gene3D" id="3.40.50.10420">
    <property type="entry name" value="NagB/RpiA/CoA transferase-like"/>
    <property type="match status" value="1"/>
</dbReference>
<evidence type="ECO:0000256" key="2">
    <source>
        <dbReference type="ARBA" id="ARBA00022741"/>
    </source>
</evidence>
<evidence type="ECO:0000256" key="5">
    <source>
        <dbReference type="RuleBase" id="RU361279"/>
    </source>
</evidence>
<dbReference type="InterPro" id="IPR024185">
    <property type="entry name" value="FTHF_cligase-like_sf"/>
</dbReference>
<comment type="catalytic activity">
    <reaction evidence="5">
        <text>(6S)-5-formyl-5,6,7,8-tetrahydrofolate + ATP = (6R)-5,10-methenyltetrahydrofolate + ADP + phosphate</text>
        <dbReference type="Rhea" id="RHEA:10488"/>
        <dbReference type="ChEBI" id="CHEBI:30616"/>
        <dbReference type="ChEBI" id="CHEBI:43474"/>
        <dbReference type="ChEBI" id="CHEBI:57455"/>
        <dbReference type="ChEBI" id="CHEBI:57457"/>
        <dbReference type="ChEBI" id="CHEBI:456216"/>
        <dbReference type="EC" id="6.3.3.2"/>
    </reaction>
</comment>
<keyword evidence="5" id="KW-0479">Metal-binding</keyword>
<accession>A0AAW5HV78</accession>
<protein>
    <recommendedName>
        <fullName evidence="5">5-formyltetrahydrofolate cyclo-ligase</fullName>
        <ecNumber evidence="5">6.3.3.2</ecNumber>
    </recommendedName>
</protein>
<dbReference type="NCBIfam" id="TIGR02727">
    <property type="entry name" value="MTHFS_bact"/>
    <property type="match status" value="1"/>
</dbReference>
<dbReference type="Pfam" id="PF01812">
    <property type="entry name" value="5-FTHF_cyc-lig"/>
    <property type="match status" value="1"/>
</dbReference>
<comment type="cofactor">
    <cofactor evidence="5">
        <name>Mg(2+)</name>
        <dbReference type="ChEBI" id="CHEBI:18420"/>
    </cofactor>
</comment>
<feature type="binding site" evidence="4">
    <location>
        <begin position="4"/>
        <end position="8"/>
    </location>
    <ligand>
        <name>ATP</name>
        <dbReference type="ChEBI" id="CHEBI:30616"/>
    </ligand>
</feature>
<feature type="binding site" evidence="4">
    <location>
        <begin position="135"/>
        <end position="143"/>
    </location>
    <ligand>
        <name>ATP</name>
        <dbReference type="ChEBI" id="CHEBI:30616"/>
    </ligand>
</feature>
<name>A0AAW5HV78_9CORY</name>